<keyword evidence="3" id="KW-0472">Membrane</keyword>
<dbReference type="Pfam" id="PF00560">
    <property type="entry name" value="LRR_1"/>
    <property type="match status" value="1"/>
</dbReference>
<reference evidence="4 5" key="1">
    <citation type="submission" date="2015-09" db="EMBL/GenBank/DDBJ databases">
        <title>Trachymyrmex zeteki WGS genome.</title>
        <authorList>
            <person name="Nygaard S."/>
            <person name="Hu H."/>
            <person name="Boomsma J."/>
            <person name="Zhang G."/>
        </authorList>
    </citation>
    <scope>NUCLEOTIDE SEQUENCE [LARGE SCALE GENOMIC DNA]</scope>
    <source>
        <strain evidence="4">Tzet28-1</strain>
        <tissue evidence="4">Whole body</tissue>
    </source>
</reference>
<dbReference type="InterPro" id="IPR032675">
    <property type="entry name" value="LRR_dom_sf"/>
</dbReference>
<name>A0A151X4H8_9HYME</name>
<organism evidence="4 5">
    <name type="scientific">Mycetomoellerius zeteki</name>
    <dbReference type="NCBI Taxonomy" id="64791"/>
    <lineage>
        <taxon>Eukaryota</taxon>
        <taxon>Metazoa</taxon>
        <taxon>Ecdysozoa</taxon>
        <taxon>Arthropoda</taxon>
        <taxon>Hexapoda</taxon>
        <taxon>Insecta</taxon>
        <taxon>Pterygota</taxon>
        <taxon>Neoptera</taxon>
        <taxon>Endopterygota</taxon>
        <taxon>Hymenoptera</taxon>
        <taxon>Apocrita</taxon>
        <taxon>Aculeata</taxon>
        <taxon>Formicoidea</taxon>
        <taxon>Formicidae</taxon>
        <taxon>Myrmicinae</taxon>
        <taxon>Mycetomoellerius</taxon>
    </lineage>
</organism>
<evidence type="ECO:0000256" key="3">
    <source>
        <dbReference type="SAM" id="Phobius"/>
    </source>
</evidence>
<evidence type="ECO:0000256" key="2">
    <source>
        <dbReference type="ARBA" id="ARBA00022737"/>
    </source>
</evidence>
<dbReference type="GO" id="GO:0005737">
    <property type="term" value="C:cytoplasm"/>
    <property type="evidence" value="ECO:0007669"/>
    <property type="project" value="TreeGrafter"/>
</dbReference>
<dbReference type="InterPro" id="IPR001611">
    <property type="entry name" value="Leu-rich_rpt"/>
</dbReference>
<dbReference type="SUPFAM" id="SSF52058">
    <property type="entry name" value="L domain-like"/>
    <property type="match status" value="1"/>
</dbReference>
<keyword evidence="3" id="KW-0812">Transmembrane</keyword>
<gene>
    <name evidence="4" type="ORF">ALC60_05980</name>
</gene>
<evidence type="ECO:0000313" key="4">
    <source>
        <dbReference type="EMBL" id="KYQ55128.1"/>
    </source>
</evidence>
<dbReference type="SMART" id="SM00364">
    <property type="entry name" value="LRR_BAC"/>
    <property type="match status" value="3"/>
</dbReference>
<keyword evidence="3" id="KW-1133">Transmembrane helix</keyword>
<dbReference type="Pfam" id="PF13855">
    <property type="entry name" value="LRR_8"/>
    <property type="match status" value="1"/>
</dbReference>
<sequence length="224" mass="25677">MTGYLNTHNPLSKHFNNITIWLNLTLVCLPNSKITNLPSAFGKLRLQLLNLSGNYFGKLDDSIKWLWMEQNAIQNTLIKLDISNNRLTKLPSNIGKLNYLLMLNICNNLLEQLPQSIGNIHTLRSLNLSHNRLLYLPATIMLLKKLFILNISRNPFQTQRYDNKFKVLSLVALSANIILQHRLVASNQFLYCTYIIYARIESNSLLVTPLLLLSLFLVTVTITL</sequence>
<dbReference type="Proteomes" id="UP000075809">
    <property type="component" value="Unassembled WGS sequence"/>
</dbReference>
<dbReference type="InterPro" id="IPR050216">
    <property type="entry name" value="LRR_domain-containing"/>
</dbReference>
<dbReference type="STRING" id="64791.A0A151X4H8"/>
<dbReference type="PROSITE" id="PS51450">
    <property type="entry name" value="LRR"/>
    <property type="match status" value="2"/>
</dbReference>
<accession>A0A151X4H8</accession>
<protein>
    <submittedName>
        <fullName evidence="4">Leucine-rich repeat-containing protein 7</fullName>
    </submittedName>
</protein>
<dbReference type="AlphaFoldDB" id="A0A151X4H8"/>
<dbReference type="PANTHER" id="PTHR48051:SF46">
    <property type="entry name" value="LEUCINE RICH REPEAT-CONTAINING DOMAIN PROTEIN"/>
    <property type="match status" value="1"/>
</dbReference>
<dbReference type="EMBL" id="KQ982554">
    <property type="protein sequence ID" value="KYQ55128.1"/>
    <property type="molecule type" value="Genomic_DNA"/>
</dbReference>
<dbReference type="Gene3D" id="3.80.10.10">
    <property type="entry name" value="Ribonuclease Inhibitor"/>
    <property type="match status" value="1"/>
</dbReference>
<keyword evidence="5" id="KW-1185">Reference proteome</keyword>
<keyword evidence="2" id="KW-0677">Repeat</keyword>
<keyword evidence="1" id="KW-0433">Leucine-rich repeat</keyword>
<evidence type="ECO:0000313" key="5">
    <source>
        <dbReference type="Proteomes" id="UP000075809"/>
    </source>
</evidence>
<dbReference type="PANTHER" id="PTHR48051">
    <property type="match status" value="1"/>
</dbReference>
<proteinExistence type="predicted"/>
<dbReference type="PRINTS" id="PR00019">
    <property type="entry name" value="LEURICHRPT"/>
</dbReference>
<feature type="transmembrane region" description="Helical" evidence="3">
    <location>
        <begin position="205"/>
        <end position="223"/>
    </location>
</feature>
<evidence type="ECO:0000256" key="1">
    <source>
        <dbReference type="ARBA" id="ARBA00022614"/>
    </source>
</evidence>